<reference evidence="7 8" key="1">
    <citation type="submission" date="2019-06" db="EMBL/GenBank/DDBJ databases">
        <authorList>
            <person name="Broberg M."/>
        </authorList>
    </citation>
    <scope>NUCLEOTIDE SEQUENCE [LARGE SCALE GENOMIC DNA]</scope>
</reference>
<dbReference type="Pfam" id="PF21027">
    <property type="entry name" value="Sde0182_C"/>
    <property type="match status" value="1"/>
</dbReference>
<accession>A0ABY6UZS2</accession>
<dbReference type="Proteomes" id="UP000766486">
    <property type="component" value="Unassembled WGS sequence"/>
</dbReference>
<protein>
    <recommendedName>
        <fullName evidence="9">Major facilitator superfamily (MFS) profile domain-containing protein</fullName>
    </recommendedName>
</protein>
<proteinExistence type="inferred from homology"/>
<organism evidence="7 8">
    <name type="scientific">Bionectria ochroleuca</name>
    <name type="common">Gliocladium roseum</name>
    <dbReference type="NCBI Taxonomy" id="29856"/>
    <lineage>
        <taxon>Eukaryota</taxon>
        <taxon>Fungi</taxon>
        <taxon>Dikarya</taxon>
        <taxon>Ascomycota</taxon>
        <taxon>Pezizomycotina</taxon>
        <taxon>Sordariomycetes</taxon>
        <taxon>Hypocreomycetidae</taxon>
        <taxon>Hypocreales</taxon>
        <taxon>Bionectriaceae</taxon>
        <taxon>Clonostachys</taxon>
    </lineage>
</organism>
<feature type="transmembrane region" description="Helical" evidence="4">
    <location>
        <begin position="314"/>
        <end position="335"/>
    </location>
</feature>
<keyword evidence="4" id="KW-0472">Membrane</keyword>
<feature type="transmembrane region" description="Helical" evidence="4">
    <location>
        <begin position="378"/>
        <end position="397"/>
    </location>
</feature>
<dbReference type="InterPro" id="IPR011483">
    <property type="entry name" value="Sde182_NH-like"/>
</dbReference>
<dbReference type="InterPro" id="IPR011701">
    <property type="entry name" value="MFS"/>
</dbReference>
<evidence type="ECO:0000313" key="7">
    <source>
        <dbReference type="EMBL" id="VUC35572.1"/>
    </source>
</evidence>
<evidence type="ECO:0000256" key="1">
    <source>
        <dbReference type="ARBA" id="ARBA00004141"/>
    </source>
</evidence>
<dbReference type="SUPFAM" id="SSF53590">
    <property type="entry name" value="Nucleoside hydrolase"/>
    <property type="match status" value="1"/>
</dbReference>
<dbReference type="EMBL" id="CABFNS010000915">
    <property type="protein sequence ID" value="VUC35572.1"/>
    <property type="molecule type" value="Genomic_DNA"/>
</dbReference>
<dbReference type="InterPro" id="IPR050327">
    <property type="entry name" value="Proton-linked_MCT"/>
</dbReference>
<feature type="transmembrane region" description="Helical" evidence="4">
    <location>
        <begin position="341"/>
        <end position="366"/>
    </location>
</feature>
<dbReference type="Gene3D" id="2.60.40.10">
    <property type="entry name" value="Immunoglobulins"/>
    <property type="match status" value="1"/>
</dbReference>
<dbReference type="SUPFAM" id="SSF103473">
    <property type="entry name" value="MFS general substrate transporter"/>
    <property type="match status" value="1"/>
</dbReference>
<feature type="transmembrane region" description="Helical" evidence="4">
    <location>
        <begin position="417"/>
        <end position="435"/>
    </location>
</feature>
<evidence type="ECO:0000313" key="8">
    <source>
        <dbReference type="Proteomes" id="UP000766486"/>
    </source>
</evidence>
<feature type="transmembrane region" description="Helical" evidence="4">
    <location>
        <begin position="148"/>
        <end position="167"/>
    </location>
</feature>
<feature type="transmembrane region" description="Helical" evidence="4">
    <location>
        <begin position="52"/>
        <end position="69"/>
    </location>
</feature>
<dbReference type="InterPro" id="IPR036259">
    <property type="entry name" value="MFS_trans_sf"/>
</dbReference>
<evidence type="ECO:0000259" key="6">
    <source>
        <dbReference type="Pfam" id="PF21027"/>
    </source>
</evidence>
<feature type="transmembrane region" description="Helical" evidence="4">
    <location>
        <begin position="252"/>
        <end position="270"/>
    </location>
</feature>
<sequence>MATSTSTAIELQPTHAAGSQRSVTEDLDASSSNIDPVLQTSRLNDSTVPDGGYGWVVVSACAVTCWWWIGTPYSWGVMQSALVERDVSTPAILSFVGSLAAALISAMAVVNSVVLQKFGARKTAMMSMVLISLSELLSSFTFQNITALFFTSGFMMGLGVSLGFSASSTIPSQYFSRRLGLANGIVFAGGGLGGATTSFALDELLNRLGPAWTFRCLALMTFVTGVPAAYLIKERVPYRRTGFVEWRLFKSFTFDVIFLASAIGTFPLFVPPFFIPLYAKSIGLPSSAGAGLVAAFNFSSALGRIGCGALCDRLGALNTLLLSLITTGLSILAVWPASTTLAPMIAFVILNGISNGGFFSTMPTVVGNVFGSARVTTAMGMIVTGWVGGYLMGAPIAGYMLEAYGGADSDLGAYRPAMYYAGSLALAAAGLVAAVRFRKRAAASAQCQVASVHKPRVFLLTDIDNEPDDAQSLVRLMSYSNEFRLQGLIATTSVWLNDTTRPDHIHDIVDAYGASLPNLKKHASGWPEAAQLKGLIGTGLPIYGMDGVGEGKDSDGSRRLVKAVDASDEPLWVLVWGGASVLAQALWHANATKSASEMTGFVSKLRAYAISDQDNTGTWIRRNWPELFYIASIHHFNRYAVAAWGGISGDDYYHFPSGASKDVISAEWIRKNIQSAGPLGAKYPDAHFIVEGDTPSLLYVIPNGLSDPEHPEWGSWGGRYGPVAYGEGHFADSVDTIIQDGRTFMGPHVTIWRWREAFQNDFAARMQWANSQSYSDGNHAPVVNINGDNTRDVIKILARGGEKISLDASHSCDPDGHSLKYKWWQYLEPSSNNNGPWRDVAKLELDSTDKAEIAVTIPPYEVLRKEGRNAHPEADKHLHLILEVSDGSLVSYRRVIFTVLGTESEKKVTGHDEL</sequence>
<comment type="similarity">
    <text evidence="2">Belongs to the major facilitator superfamily. Monocarboxylate porter (TC 2.A.1.13) family.</text>
</comment>
<keyword evidence="4" id="KW-0812">Transmembrane</keyword>
<feature type="domain" description="Cellulose-binding Sde182 C-terminal" evidence="6">
    <location>
        <begin position="803"/>
        <end position="899"/>
    </location>
</feature>
<dbReference type="PANTHER" id="PTHR11360:SF305">
    <property type="entry name" value="MAJOR FACILITATOR SUPERFAMILY (MFS) PROFILE DOMAIN-CONTAINING PROTEIN"/>
    <property type="match status" value="1"/>
</dbReference>
<dbReference type="InterPro" id="IPR048527">
    <property type="entry name" value="Sde182_C"/>
</dbReference>
<dbReference type="PANTHER" id="PTHR11360">
    <property type="entry name" value="MONOCARBOXYLATE TRANSPORTER"/>
    <property type="match status" value="1"/>
</dbReference>
<dbReference type="Pfam" id="PF07690">
    <property type="entry name" value="MFS_1"/>
    <property type="match status" value="1"/>
</dbReference>
<name>A0ABY6UZS2_BIOOC</name>
<dbReference type="Pfam" id="PF07632">
    <property type="entry name" value="Sde182_NH-like"/>
    <property type="match status" value="1"/>
</dbReference>
<dbReference type="InterPro" id="IPR013783">
    <property type="entry name" value="Ig-like_fold"/>
</dbReference>
<feature type="transmembrane region" description="Helical" evidence="4">
    <location>
        <begin position="282"/>
        <end position="302"/>
    </location>
</feature>
<evidence type="ECO:0000256" key="3">
    <source>
        <dbReference type="SAM" id="MobiDB-lite"/>
    </source>
</evidence>
<gene>
    <name evidence="7" type="ORF">CLO192961_LOCUS421976</name>
</gene>
<dbReference type="InterPro" id="IPR036452">
    <property type="entry name" value="Ribo_hydro-like"/>
</dbReference>
<evidence type="ECO:0000256" key="4">
    <source>
        <dbReference type="SAM" id="Phobius"/>
    </source>
</evidence>
<feature type="domain" description="Cellulose-binding Sde182 nucleoside hydrolase-like" evidence="5">
    <location>
        <begin position="456"/>
        <end position="720"/>
    </location>
</feature>
<comment type="subcellular location">
    <subcellularLocation>
        <location evidence="1">Membrane</location>
        <topology evidence="1">Multi-pass membrane protein</topology>
    </subcellularLocation>
</comment>
<feature type="transmembrane region" description="Helical" evidence="4">
    <location>
        <begin position="123"/>
        <end position="142"/>
    </location>
</feature>
<comment type="caution">
    <text evidence="7">The sequence shown here is derived from an EMBL/GenBank/DDBJ whole genome shotgun (WGS) entry which is preliminary data.</text>
</comment>
<feature type="transmembrane region" description="Helical" evidence="4">
    <location>
        <begin position="89"/>
        <end position="111"/>
    </location>
</feature>
<feature type="transmembrane region" description="Helical" evidence="4">
    <location>
        <begin position="179"/>
        <end position="200"/>
    </location>
</feature>
<dbReference type="Gene3D" id="1.20.1250.20">
    <property type="entry name" value="MFS general substrate transporter like domains"/>
    <property type="match status" value="2"/>
</dbReference>
<evidence type="ECO:0008006" key="9">
    <source>
        <dbReference type="Google" id="ProtNLM"/>
    </source>
</evidence>
<evidence type="ECO:0000256" key="2">
    <source>
        <dbReference type="ARBA" id="ARBA00006727"/>
    </source>
</evidence>
<evidence type="ECO:0000259" key="5">
    <source>
        <dbReference type="Pfam" id="PF07632"/>
    </source>
</evidence>
<keyword evidence="8" id="KW-1185">Reference proteome</keyword>
<dbReference type="Gene3D" id="3.90.245.10">
    <property type="entry name" value="Ribonucleoside hydrolase-like"/>
    <property type="match status" value="1"/>
</dbReference>
<feature type="transmembrane region" description="Helical" evidence="4">
    <location>
        <begin position="212"/>
        <end position="232"/>
    </location>
</feature>
<keyword evidence="4" id="KW-1133">Transmembrane helix</keyword>
<feature type="region of interest" description="Disordered" evidence="3">
    <location>
        <begin position="1"/>
        <end position="30"/>
    </location>
</feature>